<evidence type="ECO:0000313" key="3">
    <source>
        <dbReference type="Proteomes" id="UP000242705"/>
    </source>
</evidence>
<gene>
    <name evidence="2" type="ORF">C7B47_02090</name>
</gene>
<dbReference type="AlphaFoldDB" id="A0A2T2X4W7"/>
<dbReference type="InterPro" id="IPR025736">
    <property type="entry name" value="PucR_C-HTH_dom"/>
</dbReference>
<sequence>MSRLFDAIPASVQSTFVKEKLGALLEDRTYNRDLLWTLKVYLDSNGQAQEAAKRLYVHRNTLAYRLARLQALLGCDLKNLDTVTDLRLALAFYHNGMQENGGNDNVEIEKTIPIP</sequence>
<name>A0A2T2X4W7_SULTH</name>
<dbReference type="InterPro" id="IPR042070">
    <property type="entry name" value="PucR_C-HTH_sf"/>
</dbReference>
<dbReference type="Gene3D" id="1.10.10.2840">
    <property type="entry name" value="PucR C-terminal helix-turn-helix domain"/>
    <property type="match status" value="1"/>
</dbReference>
<reference evidence="2 3" key="1">
    <citation type="journal article" date="2014" name="BMC Genomics">
        <title>Comparison of environmental and isolate Sulfobacillus genomes reveals diverse carbon, sulfur, nitrogen, and hydrogen metabolisms.</title>
        <authorList>
            <person name="Justice N.B."/>
            <person name="Norman A."/>
            <person name="Brown C.T."/>
            <person name="Singh A."/>
            <person name="Thomas B.C."/>
            <person name="Banfield J.F."/>
        </authorList>
    </citation>
    <scope>NUCLEOTIDE SEQUENCE [LARGE SCALE GENOMIC DNA]</scope>
    <source>
        <strain evidence="2">AMDSBA5</strain>
    </source>
</reference>
<dbReference type="EMBL" id="PXYX01000002">
    <property type="protein sequence ID" value="PSR29532.1"/>
    <property type="molecule type" value="Genomic_DNA"/>
</dbReference>
<dbReference type="Proteomes" id="UP000242705">
    <property type="component" value="Unassembled WGS sequence"/>
</dbReference>
<evidence type="ECO:0000259" key="1">
    <source>
        <dbReference type="Pfam" id="PF13556"/>
    </source>
</evidence>
<dbReference type="PANTHER" id="PTHR33744">
    <property type="entry name" value="CARBOHYDRATE DIACID REGULATOR"/>
    <property type="match status" value="1"/>
</dbReference>
<evidence type="ECO:0000313" key="2">
    <source>
        <dbReference type="EMBL" id="PSR29532.1"/>
    </source>
</evidence>
<comment type="caution">
    <text evidence="2">The sequence shown here is derived from an EMBL/GenBank/DDBJ whole genome shotgun (WGS) entry which is preliminary data.</text>
</comment>
<dbReference type="InterPro" id="IPR051448">
    <property type="entry name" value="CdaR-like_regulators"/>
</dbReference>
<organism evidence="2 3">
    <name type="scientific">Sulfobacillus thermosulfidooxidans</name>
    <dbReference type="NCBI Taxonomy" id="28034"/>
    <lineage>
        <taxon>Bacteria</taxon>
        <taxon>Bacillati</taxon>
        <taxon>Bacillota</taxon>
        <taxon>Clostridia</taxon>
        <taxon>Eubacteriales</taxon>
        <taxon>Clostridiales Family XVII. Incertae Sedis</taxon>
        <taxon>Sulfobacillus</taxon>
    </lineage>
</organism>
<feature type="domain" description="PucR C-terminal helix-turn-helix" evidence="1">
    <location>
        <begin position="34"/>
        <end position="91"/>
    </location>
</feature>
<accession>A0A2T2X4W7</accession>
<proteinExistence type="predicted"/>
<protein>
    <recommendedName>
        <fullName evidence="1">PucR C-terminal helix-turn-helix domain-containing protein</fullName>
    </recommendedName>
</protein>
<dbReference type="Pfam" id="PF13556">
    <property type="entry name" value="HTH_30"/>
    <property type="match status" value="1"/>
</dbReference>